<feature type="transmembrane region" description="Helical" evidence="1">
    <location>
        <begin position="31"/>
        <end position="50"/>
    </location>
</feature>
<evidence type="ECO:0000313" key="3">
    <source>
        <dbReference type="Proteomes" id="UP000004123"/>
    </source>
</evidence>
<comment type="caution">
    <text evidence="2">The sequence shown here is derived from an EMBL/GenBank/DDBJ whole genome shotgun (WGS) entry which is preliminary data.</text>
</comment>
<keyword evidence="1" id="KW-1133">Transmembrane helix</keyword>
<organism evidence="2 3">
    <name type="scientific">Prevotella pallens ATCC 700821</name>
    <dbReference type="NCBI Taxonomy" id="997353"/>
    <lineage>
        <taxon>Bacteria</taxon>
        <taxon>Pseudomonadati</taxon>
        <taxon>Bacteroidota</taxon>
        <taxon>Bacteroidia</taxon>
        <taxon>Bacteroidales</taxon>
        <taxon>Prevotellaceae</taxon>
        <taxon>Prevotella</taxon>
    </lineage>
</organism>
<dbReference type="AlphaFoldDB" id="F9DF86"/>
<dbReference type="STRING" id="997353.HMPREF9144_0326"/>
<keyword evidence="1" id="KW-0812">Transmembrane</keyword>
<name>F9DF86_9BACT</name>
<reference evidence="2 3" key="1">
    <citation type="submission" date="2011-04" db="EMBL/GenBank/DDBJ databases">
        <authorList>
            <person name="Muzny D."/>
            <person name="Qin X."/>
            <person name="Deng J."/>
            <person name="Jiang H."/>
            <person name="Liu Y."/>
            <person name="Qu J."/>
            <person name="Song X.-Z."/>
            <person name="Zhang L."/>
            <person name="Thornton R."/>
            <person name="Coyle M."/>
            <person name="Francisco L."/>
            <person name="Jackson L."/>
            <person name="Javaid M."/>
            <person name="Korchina V."/>
            <person name="Kovar C."/>
            <person name="Mata R."/>
            <person name="Mathew T."/>
            <person name="Ngo R."/>
            <person name="Nguyen L."/>
            <person name="Nguyen N."/>
            <person name="Okwuonu G."/>
            <person name="Ongeri F."/>
            <person name="Pham C."/>
            <person name="Simmons D."/>
            <person name="Wilczek-Boney K."/>
            <person name="Hale W."/>
            <person name="Jakkamsetti A."/>
            <person name="Pham P."/>
            <person name="Ruth R."/>
            <person name="San Lucas F."/>
            <person name="Warren J."/>
            <person name="Zhang J."/>
            <person name="Zhao Z."/>
            <person name="Zhou C."/>
            <person name="Zhu D."/>
            <person name="Lee S."/>
            <person name="Bess C."/>
            <person name="Blankenburg K."/>
            <person name="Forbes L."/>
            <person name="Fu Q."/>
            <person name="Gubbala S."/>
            <person name="Hirani K."/>
            <person name="Jayaseelan J.C."/>
            <person name="Lara F."/>
            <person name="Munidasa M."/>
            <person name="Palculict T."/>
            <person name="Patil S."/>
            <person name="Pu L.-L."/>
            <person name="Saada N."/>
            <person name="Tang L."/>
            <person name="Weissenberger G."/>
            <person name="Zhu Y."/>
            <person name="Hemphill L."/>
            <person name="Shang Y."/>
            <person name="Youmans B."/>
            <person name="Ayvaz T."/>
            <person name="Ross M."/>
            <person name="Santibanez J."/>
            <person name="Aqrawi P."/>
            <person name="Gross S."/>
            <person name="Joshi V."/>
            <person name="Fowler G."/>
            <person name="Nazareth L."/>
            <person name="Reid J."/>
            <person name="Worley K."/>
            <person name="Petrosino J."/>
            <person name="Highlander S."/>
            <person name="Gibbs R."/>
        </authorList>
    </citation>
    <scope>NUCLEOTIDE SEQUENCE [LARGE SCALE GENOMIC DNA]</scope>
    <source>
        <strain evidence="2 3">ATCC 700821</strain>
    </source>
</reference>
<accession>F9DF86</accession>
<evidence type="ECO:0000256" key="1">
    <source>
        <dbReference type="SAM" id="Phobius"/>
    </source>
</evidence>
<evidence type="ECO:0000313" key="2">
    <source>
        <dbReference type="EMBL" id="EGQ22339.1"/>
    </source>
</evidence>
<gene>
    <name evidence="2" type="ORF">HMPREF9144_0326</name>
</gene>
<proteinExistence type="predicted"/>
<dbReference type="Proteomes" id="UP000004123">
    <property type="component" value="Unassembled WGS sequence"/>
</dbReference>
<sequence length="51" mass="5843">MYNGIRTILQVIVLFCKSNLNPDQSLANNSIIYSIYVIISFHLLISYLPLI</sequence>
<keyword evidence="1" id="KW-0472">Membrane</keyword>
<dbReference type="EMBL" id="AFPY01000012">
    <property type="protein sequence ID" value="EGQ22339.1"/>
    <property type="molecule type" value="Genomic_DNA"/>
</dbReference>
<dbReference type="HOGENOM" id="CLU_3102295_0_0_10"/>
<protein>
    <submittedName>
        <fullName evidence="2">Uncharacterized protein</fullName>
    </submittedName>
</protein>